<organism evidence="1">
    <name type="scientific">uncultured Solirubrobacteraceae bacterium</name>
    <dbReference type="NCBI Taxonomy" id="1162706"/>
    <lineage>
        <taxon>Bacteria</taxon>
        <taxon>Bacillati</taxon>
        <taxon>Actinomycetota</taxon>
        <taxon>Thermoleophilia</taxon>
        <taxon>Solirubrobacterales</taxon>
        <taxon>Solirubrobacteraceae</taxon>
        <taxon>environmental samples</taxon>
    </lineage>
</organism>
<evidence type="ECO:0000313" key="1">
    <source>
        <dbReference type="EMBL" id="CAA9511331.1"/>
    </source>
</evidence>
<dbReference type="AlphaFoldDB" id="A0A6J4T288"/>
<accession>A0A6J4T288</accession>
<sequence length="90" mass="9133">MTSLPAALLERLAASAVASGEVDAVFGRLDSPIGSLVLVQSAAGVVRIGFEEEPLEHVLGSVAEALGPRIVESPVETAAAREVLQAALEG</sequence>
<name>A0A6J4T288_9ACTN</name>
<protein>
    <submittedName>
        <fullName evidence="1">Uncharacterized protein</fullName>
    </submittedName>
</protein>
<proteinExistence type="predicted"/>
<dbReference type="EMBL" id="CADCVP010000270">
    <property type="protein sequence ID" value="CAA9511331.1"/>
    <property type="molecule type" value="Genomic_DNA"/>
</dbReference>
<gene>
    <name evidence="1" type="ORF">AVDCRST_MAG69-2503</name>
</gene>
<feature type="non-terminal residue" evidence="1">
    <location>
        <position position="90"/>
    </location>
</feature>
<reference evidence="1" key="1">
    <citation type="submission" date="2020-02" db="EMBL/GenBank/DDBJ databases">
        <authorList>
            <person name="Meier V. D."/>
        </authorList>
    </citation>
    <scope>NUCLEOTIDE SEQUENCE</scope>
    <source>
        <strain evidence="1">AVDCRST_MAG69</strain>
    </source>
</reference>